<dbReference type="PROSITE" id="PS01186">
    <property type="entry name" value="EGF_2"/>
    <property type="match status" value="1"/>
</dbReference>
<dbReference type="Proteomes" id="UP000681722">
    <property type="component" value="Unassembled WGS sequence"/>
</dbReference>
<dbReference type="EMBL" id="CAJNOQ010026469">
    <property type="protein sequence ID" value="CAF1545968.1"/>
    <property type="molecule type" value="Genomic_DNA"/>
</dbReference>
<feature type="domain" description="EGF-like" evidence="1">
    <location>
        <begin position="47"/>
        <end position="58"/>
    </location>
</feature>
<reference evidence="2" key="1">
    <citation type="submission" date="2021-02" db="EMBL/GenBank/DDBJ databases">
        <authorList>
            <person name="Nowell W R."/>
        </authorList>
    </citation>
    <scope>NUCLEOTIDE SEQUENCE</scope>
</reference>
<sequence>MTTPVSSQNGTLSYVCTCRPEYTGISPCASQPCAFGTHYKDLAGWSCVCDPGWTEVQCKDGINECESMQLFVLMVLIVIIVAV</sequence>
<evidence type="ECO:0000313" key="2">
    <source>
        <dbReference type="EMBL" id="CAF1545968.1"/>
    </source>
</evidence>
<organism evidence="2 4">
    <name type="scientific">Didymodactylos carnosus</name>
    <dbReference type="NCBI Taxonomy" id="1234261"/>
    <lineage>
        <taxon>Eukaryota</taxon>
        <taxon>Metazoa</taxon>
        <taxon>Spiralia</taxon>
        <taxon>Gnathifera</taxon>
        <taxon>Rotifera</taxon>
        <taxon>Eurotatoria</taxon>
        <taxon>Bdelloidea</taxon>
        <taxon>Philodinida</taxon>
        <taxon>Philodinidae</taxon>
        <taxon>Didymodactylos</taxon>
    </lineage>
</organism>
<comment type="caution">
    <text evidence="2">The sequence shown here is derived from an EMBL/GenBank/DDBJ whole genome shotgun (WGS) entry which is preliminary data.</text>
</comment>
<evidence type="ECO:0000313" key="3">
    <source>
        <dbReference type="EMBL" id="CAF4406726.1"/>
    </source>
</evidence>
<evidence type="ECO:0000313" key="4">
    <source>
        <dbReference type="Proteomes" id="UP000663829"/>
    </source>
</evidence>
<dbReference type="EMBL" id="CAJOBC010092130">
    <property type="protein sequence ID" value="CAF4406726.1"/>
    <property type="molecule type" value="Genomic_DNA"/>
</dbReference>
<dbReference type="Gene3D" id="2.10.25.10">
    <property type="entry name" value="Laminin"/>
    <property type="match status" value="1"/>
</dbReference>
<evidence type="ECO:0000259" key="1">
    <source>
        <dbReference type="PROSITE" id="PS01186"/>
    </source>
</evidence>
<dbReference type="Proteomes" id="UP000663829">
    <property type="component" value="Unassembled WGS sequence"/>
</dbReference>
<dbReference type="OrthoDB" id="430340at2759"/>
<gene>
    <name evidence="2" type="ORF">GPM918_LOCUS38909</name>
    <name evidence="3" type="ORF">SRO942_LOCUS39761</name>
</gene>
<dbReference type="AlphaFoldDB" id="A0A815WC78"/>
<protein>
    <recommendedName>
        <fullName evidence="1">EGF-like domain-containing protein</fullName>
    </recommendedName>
</protein>
<keyword evidence="4" id="KW-1185">Reference proteome</keyword>
<dbReference type="InterPro" id="IPR000742">
    <property type="entry name" value="EGF"/>
</dbReference>
<proteinExistence type="predicted"/>
<accession>A0A815WC78</accession>
<name>A0A815WC78_9BILA</name>